<keyword evidence="3" id="KW-1185">Reference proteome</keyword>
<comment type="caution">
    <text evidence="2">The sequence shown here is derived from an EMBL/GenBank/DDBJ whole genome shotgun (WGS) entry which is preliminary data.</text>
</comment>
<keyword evidence="1" id="KW-0472">Membrane</keyword>
<name>A0ABR2WWZ5_9FUNG</name>
<evidence type="ECO:0000313" key="2">
    <source>
        <dbReference type="EMBL" id="KAK9766043.1"/>
    </source>
</evidence>
<proteinExistence type="predicted"/>
<sequence length="63" mass="6875">MFGRSEKEAKGSTDSREVGFTVYTVLCVCIACLVSFNNGWNTSDTNIIQASITGCENPHEKVD</sequence>
<organism evidence="2 3">
    <name type="scientific">Basidiobolus ranarum</name>
    <dbReference type="NCBI Taxonomy" id="34480"/>
    <lineage>
        <taxon>Eukaryota</taxon>
        <taxon>Fungi</taxon>
        <taxon>Fungi incertae sedis</taxon>
        <taxon>Zoopagomycota</taxon>
        <taxon>Entomophthoromycotina</taxon>
        <taxon>Basidiobolomycetes</taxon>
        <taxon>Basidiobolales</taxon>
        <taxon>Basidiobolaceae</taxon>
        <taxon>Basidiobolus</taxon>
    </lineage>
</organism>
<dbReference type="Proteomes" id="UP001479436">
    <property type="component" value="Unassembled WGS sequence"/>
</dbReference>
<protein>
    <submittedName>
        <fullName evidence="2">Uncharacterized protein</fullName>
    </submittedName>
</protein>
<gene>
    <name evidence="2" type="ORF">K7432_005163</name>
</gene>
<keyword evidence="1" id="KW-1133">Transmembrane helix</keyword>
<evidence type="ECO:0000313" key="3">
    <source>
        <dbReference type="Proteomes" id="UP001479436"/>
    </source>
</evidence>
<reference evidence="2 3" key="1">
    <citation type="submission" date="2023-04" db="EMBL/GenBank/DDBJ databases">
        <title>Genome of Basidiobolus ranarum AG-B5.</title>
        <authorList>
            <person name="Stajich J.E."/>
            <person name="Carter-House D."/>
            <person name="Gryganskyi A."/>
        </authorList>
    </citation>
    <scope>NUCLEOTIDE SEQUENCE [LARGE SCALE GENOMIC DNA]</scope>
    <source>
        <strain evidence="2 3">AG-B5</strain>
    </source>
</reference>
<evidence type="ECO:0000256" key="1">
    <source>
        <dbReference type="SAM" id="Phobius"/>
    </source>
</evidence>
<keyword evidence="1" id="KW-0812">Transmembrane</keyword>
<dbReference type="EMBL" id="JASJQH010000196">
    <property type="protein sequence ID" value="KAK9766043.1"/>
    <property type="molecule type" value="Genomic_DNA"/>
</dbReference>
<feature type="transmembrane region" description="Helical" evidence="1">
    <location>
        <begin position="20"/>
        <end position="40"/>
    </location>
</feature>
<accession>A0ABR2WWZ5</accession>